<protein>
    <recommendedName>
        <fullName evidence="4">Peptidase C-terminal archaeal/bacterial domain-containing protein</fullName>
    </recommendedName>
</protein>
<evidence type="ECO:0000256" key="1">
    <source>
        <dbReference type="SAM" id="SignalP"/>
    </source>
</evidence>
<keyword evidence="1" id="KW-0732">Signal</keyword>
<dbReference type="EMBL" id="JBHPKH010000003">
    <property type="protein sequence ID" value="MFC1572075.1"/>
    <property type="molecule type" value="Genomic_DNA"/>
</dbReference>
<name>A0ABV6YIB5_UNCEI</name>
<comment type="caution">
    <text evidence="2">The sequence shown here is derived from an EMBL/GenBank/DDBJ whole genome shotgun (WGS) entry which is preliminary data.</text>
</comment>
<accession>A0ABV6YIB5</accession>
<keyword evidence="3" id="KW-1185">Reference proteome</keyword>
<organism evidence="2 3">
    <name type="scientific">Eiseniibacteriota bacterium</name>
    <dbReference type="NCBI Taxonomy" id="2212470"/>
    <lineage>
        <taxon>Bacteria</taxon>
        <taxon>Candidatus Eiseniibacteriota</taxon>
    </lineage>
</organism>
<dbReference type="Proteomes" id="UP001593833">
    <property type="component" value="Unassembled WGS sequence"/>
</dbReference>
<evidence type="ECO:0008006" key="4">
    <source>
        <dbReference type="Google" id="ProtNLM"/>
    </source>
</evidence>
<sequence>MRFVTGLLVVLLVSLAVTSASADKIKEWVPPIQGSNGLLDCSNAIPINCGDVVQGNNTGLIGTVTTYSCVGWSEDAGEVVYEIVVPVGECKIITGEITDLTADLDVFFLGSCEETDCLAYGNSIFTSPTMEAGTYYIVVDGYYGAESAFTLTVTCMDMPCPTPPCCPSPFACTVFDFNESDQGFQTFACGGNPVWAWGAPTNCPMIACDDVAVTHVLATNPVGDYGDLAGEIAAIGPVAITEECFCLELCHWYDTENYYDGCNVKVSADGGATWTLIHPNTPYIEDAMYSGNPCIPGEMGFTGHDHASDLTFMQDCFSLSEFVGQEIMIGFFFGSDSSVGYYPGWYIKWVKIGGEEPVPVQESTWGTIKSMFR</sequence>
<proteinExistence type="predicted"/>
<gene>
    <name evidence="2" type="ORF">ACFL6M_00595</name>
</gene>
<feature type="chain" id="PRO_5047302667" description="Peptidase C-terminal archaeal/bacterial domain-containing protein" evidence="1">
    <location>
        <begin position="23"/>
        <end position="373"/>
    </location>
</feature>
<evidence type="ECO:0000313" key="2">
    <source>
        <dbReference type="EMBL" id="MFC1572075.1"/>
    </source>
</evidence>
<dbReference type="Gene3D" id="2.60.120.380">
    <property type="match status" value="1"/>
</dbReference>
<reference evidence="2 3" key="1">
    <citation type="submission" date="2024-09" db="EMBL/GenBank/DDBJ databases">
        <authorList>
            <person name="D'Angelo T."/>
        </authorList>
    </citation>
    <scope>NUCLEOTIDE SEQUENCE [LARGE SCALE GENOMIC DNA]</scope>
    <source>
        <strain evidence="2">SAG AM-320-E07</strain>
    </source>
</reference>
<feature type="signal peptide" evidence="1">
    <location>
        <begin position="1"/>
        <end position="22"/>
    </location>
</feature>
<evidence type="ECO:0000313" key="3">
    <source>
        <dbReference type="Proteomes" id="UP001593833"/>
    </source>
</evidence>